<protein>
    <recommendedName>
        <fullName evidence="2">ESPR domain-containing protein</fullName>
    </recommendedName>
</protein>
<dbReference type="InterPro" id="IPR011050">
    <property type="entry name" value="Pectin_lyase_fold/virulence"/>
</dbReference>
<dbReference type="RefSeq" id="WP_156542078.1">
    <property type="nucleotide sequence ID" value="NZ_JTJR01000053.1"/>
</dbReference>
<dbReference type="Pfam" id="PF13018">
    <property type="entry name" value="ESPR"/>
    <property type="match status" value="1"/>
</dbReference>
<sequence length="1229" mass="123271">MNKVYRVIWNATLGLWQCVSELAIAKGKTKNSYLHHSPTKRGGVTSFFILTLLSLSIQSAYAASFDIPDDISYSKVNYAFYSNQQTAYNLFTAAGSVLRMTGTGANKDTLEAAIASKYPGNNVGNLGNSGASRLNGVAWDLRDNSQIDILHLVLGDSNVGGEVSIDRGSSLAVQDKFLLYGSSKVDINGTLQTNTRFSFERDSTAVVNLNQGGTLSIGWNSDNNQTKYNILKAENGSRSSVNLNGGTISFSETRPTSRGYFAVLFQGFTPSSGNSVNLLKDTTISLSQAAIALKDVNIQGNIGANLIKTGAATLMILSNNSYQGDTIIREGVLALGGCGINSDVTSPALCAGDTDGSLAGKIVLNDNTALELRYFGDKTINNTVSGSGNVILYGATQTTASATRNAVRVTTPTTTTIAGSLLHTGSTEIKADNLTIAAGGKIEGTSDVAVNGSSTRNATLTVNGVLNTATPSNGITGKVALNNGSLIVGSGGNVTVHNVEATPSSNSLVQVDNGGTLTTNLVNGDTFLQGFGADKVTLNGTWNVAVADNATVSQQSGANFTGTDTTAIFNKTGNSKLTLTAENNFAGITKVTGGEVDIQSGASITNTASVLVDNNVIYNSENGGNQAKLTVNGTLTTANAGDVEINNGLFTVNGTATVGNIKSTDTTGDKLATVNVAQGGTLTTNLVAGDILFNGFKQSTAKDIITISGTWNADVASGATVEQNAEAAFGGAGTFNKTGAGELDLTADNAFNGAVNVQGGTLSLGNGGDKGDLASETINVSSGANLKVNHSGDYTLDSAVTGAGNLIQAGTGTTTLTKNNTYTGTTTVDNGTLAVAGGASISGTSGVNINHGTLDVKSGGTLNTTGAVNVGDGIDAANTAKFTNAGTASAGSVTVKSDGRLTNTSTANGLTVTGELKVESGTLESSGTTSVGTLTVDKAEGAAQSGTVNITGGTTTANSTTIKDGEVAVSGGKLNGGAVTVGDADGTDEDNAAKLTISGTGGVEATSVTVKNDGNLTNSVTDDNEADDVQKGLKVANELKVEGGTLDTSGTTTAGSLTVDSGAVNVKGGTTSADSTTIKDGEVAVSGGKLNGGAVTVGDADGTDEDNAAKLTISGTGGVEATSVTVKNDGNLTNNVVDNPDTGDVQEGLKVTSELKTEGGTINSSGTTNAGSLIVDSGAVNVKGGTTTVKGDTEIKSGSVAVETAGKLATEGTLKVGDKAGGPGTATLT</sequence>
<evidence type="ECO:0000256" key="1">
    <source>
        <dbReference type="ARBA" id="ARBA00022729"/>
    </source>
</evidence>
<reference evidence="3 4" key="1">
    <citation type="submission" date="2014-11" db="EMBL/GenBank/DDBJ databases">
        <title>Pan-genome of Gallibacterium spp.</title>
        <authorList>
            <person name="Kudirkiene E."/>
            <person name="Bojesen A.M."/>
        </authorList>
    </citation>
    <scope>NUCLEOTIDE SEQUENCE [LARGE SCALE GENOMIC DNA]</scope>
    <source>
        <strain evidence="3 4">59/S3/89</strain>
    </source>
</reference>
<evidence type="ECO:0000313" key="4">
    <source>
        <dbReference type="Proteomes" id="UP000092626"/>
    </source>
</evidence>
<feature type="non-terminal residue" evidence="3">
    <location>
        <position position="1229"/>
    </location>
</feature>
<dbReference type="NCBIfam" id="TIGR02601">
    <property type="entry name" value="autotrns_rpt"/>
    <property type="match status" value="4"/>
</dbReference>
<evidence type="ECO:0000313" key="3">
    <source>
        <dbReference type="EMBL" id="OBX01988.1"/>
    </source>
</evidence>
<dbReference type="InterPro" id="IPR024973">
    <property type="entry name" value="ESPR"/>
</dbReference>
<organism evidence="3 4">
    <name type="scientific">Gallibacterium genomosp. 3</name>
    <dbReference type="NCBI Taxonomy" id="505345"/>
    <lineage>
        <taxon>Bacteria</taxon>
        <taxon>Pseudomonadati</taxon>
        <taxon>Pseudomonadota</taxon>
        <taxon>Gammaproteobacteria</taxon>
        <taxon>Pasteurellales</taxon>
        <taxon>Pasteurellaceae</taxon>
        <taxon>Gallibacterium</taxon>
    </lineage>
</organism>
<accession>A0A1A7PHL3</accession>
<dbReference type="InterPro" id="IPR013425">
    <property type="entry name" value="Autotrns_rpt"/>
</dbReference>
<dbReference type="AlphaFoldDB" id="A0A1A7PHL3"/>
<proteinExistence type="predicted"/>
<dbReference type="EMBL" id="JTJR01000053">
    <property type="protein sequence ID" value="OBX01988.1"/>
    <property type="molecule type" value="Genomic_DNA"/>
</dbReference>
<dbReference type="Pfam" id="PF12951">
    <property type="entry name" value="PATR"/>
    <property type="match status" value="4"/>
</dbReference>
<comment type="caution">
    <text evidence="3">The sequence shown here is derived from an EMBL/GenBank/DDBJ whole genome shotgun (WGS) entry which is preliminary data.</text>
</comment>
<name>A0A1A7PHL3_9PAST</name>
<dbReference type="PATRIC" id="fig|505345.6.peg.2287"/>
<keyword evidence="1" id="KW-0732">Signal</keyword>
<dbReference type="STRING" id="505345.QV06_11255"/>
<evidence type="ECO:0000259" key="2">
    <source>
        <dbReference type="Pfam" id="PF13018"/>
    </source>
</evidence>
<feature type="domain" description="ESPR" evidence="2">
    <location>
        <begin position="1"/>
        <end position="31"/>
    </location>
</feature>
<gene>
    <name evidence="3" type="ORF">QV06_11255</name>
</gene>
<dbReference type="SUPFAM" id="SSF51126">
    <property type="entry name" value="Pectin lyase-like"/>
    <property type="match status" value="1"/>
</dbReference>
<dbReference type="Proteomes" id="UP000092626">
    <property type="component" value="Unassembled WGS sequence"/>
</dbReference>